<dbReference type="InterPro" id="IPR039426">
    <property type="entry name" value="TonB-dep_rcpt-like"/>
</dbReference>
<evidence type="ECO:0000256" key="14">
    <source>
        <dbReference type="SAM" id="SignalP"/>
    </source>
</evidence>
<evidence type="ECO:0000313" key="17">
    <source>
        <dbReference type="EMBL" id="TXL66177.1"/>
    </source>
</evidence>
<feature type="domain" description="TonB-dependent receptor plug" evidence="16">
    <location>
        <begin position="46"/>
        <end position="150"/>
    </location>
</feature>
<evidence type="ECO:0000256" key="3">
    <source>
        <dbReference type="ARBA" id="ARBA00022448"/>
    </source>
</evidence>
<dbReference type="InterPro" id="IPR000531">
    <property type="entry name" value="Beta-barrel_TonB"/>
</dbReference>
<dbReference type="CDD" id="cd01347">
    <property type="entry name" value="ligand_gated_channel"/>
    <property type="match status" value="1"/>
</dbReference>
<dbReference type="OrthoDB" id="183532at2"/>
<dbReference type="Proteomes" id="UP000321548">
    <property type="component" value="Unassembled WGS sequence"/>
</dbReference>
<protein>
    <submittedName>
        <fullName evidence="17">TonB-dependent receptor</fullName>
    </submittedName>
</protein>
<dbReference type="SUPFAM" id="SSF56935">
    <property type="entry name" value="Porins"/>
    <property type="match status" value="1"/>
</dbReference>
<proteinExistence type="inferred from homology"/>
<evidence type="ECO:0000313" key="18">
    <source>
        <dbReference type="Proteomes" id="UP000321548"/>
    </source>
</evidence>
<evidence type="ECO:0000256" key="10">
    <source>
        <dbReference type="ARBA" id="ARBA00023170"/>
    </source>
</evidence>
<dbReference type="PANTHER" id="PTHR30069">
    <property type="entry name" value="TONB-DEPENDENT OUTER MEMBRANE RECEPTOR"/>
    <property type="match status" value="1"/>
</dbReference>
<evidence type="ECO:0000256" key="5">
    <source>
        <dbReference type="ARBA" id="ARBA00022692"/>
    </source>
</evidence>
<dbReference type="InterPro" id="IPR037066">
    <property type="entry name" value="Plug_dom_sf"/>
</dbReference>
<gene>
    <name evidence="17" type="ORF">FHP08_08870</name>
</gene>
<comment type="similarity">
    <text evidence="2 12 13">Belongs to the TonB-dependent receptor family.</text>
</comment>
<evidence type="ECO:0000256" key="11">
    <source>
        <dbReference type="ARBA" id="ARBA00023237"/>
    </source>
</evidence>
<dbReference type="InterPro" id="IPR036942">
    <property type="entry name" value="Beta-barrel_TonB_sf"/>
</dbReference>
<evidence type="ECO:0000256" key="12">
    <source>
        <dbReference type="PROSITE-ProRule" id="PRU01360"/>
    </source>
</evidence>
<feature type="chain" id="PRO_5022913434" evidence="14">
    <location>
        <begin position="27"/>
        <end position="615"/>
    </location>
</feature>
<name>A0A5C8NXY8_9BURK</name>
<dbReference type="GO" id="GO:0015889">
    <property type="term" value="P:cobalamin transport"/>
    <property type="evidence" value="ECO:0007669"/>
    <property type="project" value="TreeGrafter"/>
</dbReference>
<evidence type="ECO:0000256" key="2">
    <source>
        <dbReference type="ARBA" id="ARBA00009810"/>
    </source>
</evidence>
<feature type="domain" description="TonB-dependent receptor-like beta-barrel" evidence="15">
    <location>
        <begin position="178"/>
        <end position="587"/>
    </location>
</feature>
<organism evidence="17 18">
    <name type="scientific">Zeimonas arvi</name>
    <dbReference type="NCBI Taxonomy" id="2498847"/>
    <lineage>
        <taxon>Bacteria</taxon>
        <taxon>Pseudomonadati</taxon>
        <taxon>Pseudomonadota</taxon>
        <taxon>Betaproteobacteria</taxon>
        <taxon>Burkholderiales</taxon>
        <taxon>Burkholderiaceae</taxon>
        <taxon>Zeimonas</taxon>
    </lineage>
</organism>
<evidence type="ECO:0000256" key="6">
    <source>
        <dbReference type="ARBA" id="ARBA00022729"/>
    </source>
</evidence>
<dbReference type="Pfam" id="PF00593">
    <property type="entry name" value="TonB_dep_Rec_b-barrel"/>
    <property type="match status" value="1"/>
</dbReference>
<dbReference type="InterPro" id="IPR012910">
    <property type="entry name" value="Plug_dom"/>
</dbReference>
<dbReference type="PROSITE" id="PS52016">
    <property type="entry name" value="TONB_DEPENDENT_REC_3"/>
    <property type="match status" value="1"/>
</dbReference>
<keyword evidence="18" id="KW-1185">Reference proteome</keyword>
<dbReference type="Gene3D" id="2.170.130.10">
    <property type="entry name" value="TonB-dependent receptor, plug domain"/>
    <property type="match status" value="1"/>
</dbReference>
<keyword evidence="6 14" id="KW-0732">Signal</keyword>
<evidence type="ECO:0000256" key="9">
    <source>
        <dbReference type="ARBA" id="ARBA00023136"/>
    </source>
</evidence>
<evidence type="ECO:0000259" key="15">
    <source>
        <dbReference type="Pfam" id="PF00593"/>
    </source>
</evidence>
<dbReference type="GO" id="GO:0006811">
    <property type="term" value="P:monoatomic ion transport"/>
    <property type="evidence" value="ECO:0007669"/>
    <property type="project" value="UniProtKB-KW"/>
</dbReference>
<evidence type="ECO:0000256" key="13">
    <source>
        <dbReference type="RuleBase" id="RU003357"/>
    </source>
</evidence>
<evidence type="ECO:0000256" key="1">
    <source>
        <dbReference type="ARBA" id="ARBA00004571"/>
    </source>
</evidence>
<keyword evidence="7" id="KW-0406">Ion transport</keyword>
<keyword evidence="11 12" id="KW-0998">Cell outer membrane</keyword>
<keyword evidence="8 13" id="KW-0798">TonB box</keyword>
<keyword evidence="3 12" id="KW-0813">Transport</keyword>
<keyword evidence="5 12" id="KW-0812">Transmembrane</keyword>
<evidence type="ECO:0000256" key="7">
    <source>
        <dbReference type="ARBA" id="ARBA00023065"/>
    </source>
</evidence>
<reference evidence="17 18" key="1">
    <citation type="submission" date="2019-06" db="EMBL/GenBank/DDBJ databases">
        <title>Quisquiliibacterium sp. nov., isolated from a maize field.</title>
        <authorList>
            <person name="Lin S.-Y."/>
            <person name="Tsai C.-F."/>
            <person name="Young C.-C."/>
        </authorList>
    </citation>
    <scope>NUCLEOTIDE SEQUENCE [LARGE SCALE GENOMIC DNA]</scope>
    <source>
        <strain evidence="17 18">CC-CFT501</strain>
    </source>
</reference>
<keyword evidence="4 12" id="KW-1134">Transmembrane beta strand</keyword>
<accession>A0A5C8NXY8</accession>
<dbReference type="PANTHER" id="PTHR30069:SF53">
    <property type="entry name" value="COLICIN I RECEPTOR-RELATED"/>
    <property type="match status" value="1"/>
</dbReference>
<sequence length="615" mass="66976">MSFPYRLALPAATCAALTLFNPLALAQPALEAVVVTATRSDTPVERALADVSVIDAEQIRDAGAATLPELLRSAGGIEMYQNGGPGTVSGLYVRGARNSQTLILVDGIRLENPMSGGGLLEFLPLSAIDRIEVLRAPASSLYGSAAVGGVVQIFTRKPAGDGILPFASVGFGSRGTRQLQAGMSGRSGDTGFALSLSQDRTDGFDATLPGSPDRQVDRDGNRVGALTASLEHRLNADWRVGANLLVSDGRVEYDDAFSTPDTAKMDYRSAALSAFVSGRLMSQWESTLRVGNSSIDYEFAAFTFAPRTDSRTVSWENVVDAAGARWQFGVESLHQKIAGEGLTVGSYIYTRDSRDTDSVFGGWEREFGAHLLRLTLRHDRIEAVGSETSGSIGWGWRLTPNWLLRAGWGSAFRAPTFDDLYNPWSPNPTLRPERSRGIETAAEWRRGGDLFKATAFSNRIRDAIELDNFFVAQNLEVARVRGVTFEGRRRLGEFTLRGSVTFQDPQAERADPVTGITTVSDLARRARRHATLGASWQRGPWRLGADAIAQGERADTNGARMTGYAFVDLWGSYRIDRHWQLFGRLGNVADREYETAAGYRAAPRALFVGVRYDGR</sequence>
<dbReference type="EMBL" id="VDUY01000003">
    <property type="protein sequence ID" value="TXL66177.1"/>
    <property type="molecule type" value="Genomic_DNA"/>
</dbReference>
<comment type="subcellular location">
    <subcellularLocation>
        <location evidence="1 12">Cell outer membrane</location>
        <topology evidence="1 12">Multi-pass membrane protein</topology>
    </subcellularLocation>
</comment>
<feature type="signal peptide" evidence="14">
    <location>
        <begin position="1"/>
        <end position="26"/>
    </location>
</feature>
<dbReference type="GO" id="GO:0009279">
    <property type="term" value="C:cell outer membrane"/>
    <property type="evidence" value="ECO:0007669"/>
    <property type="project" value="UniProtKB-SubCell"/>
</dbReference>
<evidence type="ECO:0000256" key="4">
    <source>
        <dbReference type="ARBA" id="ARBA00022452"/>
    </source>
</evidence>
<keyword evidence="10 17" id="KW-0675">Receptor</keyword>
<comment type="caution">
    <text evidence="17">The sequence shown here is derived from an EMBL/GenBank/DDBJ whole genome shotgun (WGS) entry which is preliminary data.</text>
</comment>
<dbReference type="Pfam" id="PF07715">
    <property type="entry name" value="Plug"/>
    <property type="match status" value="1"/>
</dbReference>
<dbReference type="Gene3D" id="2.40.170.20">
    <property type="entry name" value="TonB-dependent receptor, beta-barrel domain"/>
    <property type="match status" value="1"/>
</dbReference>
<keyword evidence="9 12" id="KW-0472">Membrane</keyword>
<evidence type="ECO:0000256" key="8">
    <source>
        <dbReference type="ARBA" id="ARBA00023077"/>
    </source>
</evidence>
<evidence type="ECO:0000259" key="16">
    <source>
        <dbReference type="Pfam" id="PF07715"/>
    </source>
</evidence>
<dbReference type="AlphaFoldDB" id="A0A5C8NXY8"/>